<evidence type="ECO:0000313" key="5">
    <source>
        <dbReference type="Proteomes" id="UP000237819"/>
    </source>
</evidence>
<dbReference type="Pfam" id="PF07587">
    <property type="entry name" value="PSD1"/>
    <property type="match status" value="1"/>
</dbReference>
<dbReference type="InterPro" id="IPR022655">
    <property type="entry name" value="DUF1553"/>
</dbReference>
<feature type="domain" description="DUF1549" evidence="1">
    <location>
        <begin position="153"/>
        <end position="362"/>
    </location>
</feature>
<proteinExistence type="predicted"/>
<dbReference type="Pfam" id="PF07635">
    <property type="entry name" value="PSCyt1"/>
    <property type="match status" value="1"/>
</dbReference>
<feature type="domain" description="DUF1553" evidence="2">
    <location>
        <begin position="687"/>
        <end position="932"/>
    </location>
</feature>
<evidence type="ECO:0000259" key="3">
    <source>
        <dbReference type="Pfam" id="PF07635"/>
    </source>
</evidence>
<dbReference type="SUPFAM" id="SSF46626">
    <property type="entry name" value="Cytochrome c"/>
    <property type="match status" value="1"/>
</dbReference>
<evidence type="ECO:0000313" key="4">
    <source>
        <dbReference type="EMBL" id="PQO44392.1"/>
    </source>
</evidence>
<evidence type="ECO:0008006" key="6">
    <source>
        <dbReference type="Google" id="ProtNLM"/>
    </source>
</evidence>
<dbReference type="EMBL" id="PUHZ01000020">
    <property type="protein sequence ID" value="PQO44392.1"/>
    <property type="molecule type" value="Genomic_DNA"/>
</dbReference>
<feature type="domain" description="Cytochrome C Planctomycete-type" evidence="3">
    <location>
        <begin position="35"/>
        <end position="94"/>
    </location>
</feature>
<dbReference type="InterPro" id="IPR011429">
    <property type="entry name" value="Cyt_c_Planctomycete-type"/>
</dbReference>
<protein>
    <recommendedName>
        <fullName evidence="6">Cytochrome c domain-containing protein</fullName>
    </recommendedName>
</protein>
<dbReference type="PANTHER" id="PTHR35889:SF3">
    <property type="entry name" value="F-BOX DOMAIN-CONTAINING PROTEIN"/>
    <property type="match status" value="1"/>
</dbReference>
<organism evidence="4 5">
    <name type="scientific">Blastopirellula marina</name>
    <dbReference type="NCBI Taxonomy" id="124"/>
    <lineage>
        <taxon>Bacteria</taxon>
        <taxon>Pseudomonadati</taxon>
        <taxon>Planctomycetota</taxon>
        <taxon>Planctomycetia</taxon>
        <taxon>Pirellulales</taxon>
        <taxon>Pirellulaceae</taxon>
        <taxon>Blastopirellula</taxon>
    </lineage>
</organism>
<dbReference type="Pfam" id="PF07583">
    <property type="entry name" value="PSCyt2"/>
    <property type="match status" value="1"/>
</dbReference>
<dbReference type="GO" id="GO:0009055">
    <property type="term" value="F:electron transfer activity"/>
    <property type="evidence" value="ECO:0007669"/>
    <property type="project" value="InterPro"/>
</dbReference>
<evidence type="ECO:0000259" key="1">
    <source>
        <dbReference type="Pfam" id="PF07583"/>
    </source>
</evidence>
<comment type="caution">
    <text evidence="4">The sequence shown here is derived from an EMBL/GenBank/DDBJ whole genome shotgun (WGS) entry which is preliminary data.</text>
</comment>
<dbReference type="AlphaFoldDB" id="A0A2S8GIV5"/>
<accession>A0A2S8GIV5</accession>
<sequence length="963" mass="106564">MSLLSLSLSASYLQAADDDEAFFEQRIRPILVEHCYDCHSGVNSEGGLLLDTRQGWHKGGDNGAAILPGKPDESLLIKAVRYDADAGLAMPPEDAGGKLSGQQIAALEEWIRRGAPDPRIAVAKLGGMSEADAQTWWAFQPLPKADLHPTPGKVDAYLNRQLAEHSLSTAPTADKRTLIRRATYDLTGLPPTPEEVAAFLADDSPDAYAQVIDRLLDSPQYGVRWGRHWLDVVRYADTAGENTDRPLPHAWRYRNWVIDALNQDKPFDEFVRLQLAGDLLTAEQPPAQANEGIIATGYLAIARRFGHDIDQQNYLTHEDVIDNLGKNFLGLTTGCARCHDHKYDPITAADYYALYGIFESTQFAFPGCEPKGQPRDLISLASLAEIEALLRPWNDKVAQAAAQKKQLEQTAASLREFRDNNTRQLVPKTLIAEGSSVPFAEVKATVRKGEVLQLTVWPNESHGADSTRVEWKIQEVGGEARSWDVEDLIAVISQGNPLTDKHGATWCFLETTDLPVSLSQRYDSLQDNAALKAWKRADDALSIFVNTSDQPVDVWTTLPGQAFFVHPEHNRPVTVAWVSPLDGDVTLAGAVADAHPSGSDGISFDLTHIAAPQYGQGLIELGKAALMPAVDPGPQPKIPVAYAVTEGQPADARLQKRGDPEQLGDAVERRWLTVFGGQPLANRQASGRAELADWISAHPLTARVIVNRVWQWHFGQGLAATPNNFGSRGQPPSHPELLDWLAAEFAASGYQLKPLHRLIMQTAAYQRSSEPPVGALDADPDNRWLGRFELRRLSAEELRDSLLQVSGQLDLEPAQQHPFPDESTWTFTQHTPFSALYETNKRSVYLMVQRQRRHPFLALFDGADPNASTPVRATSTVPTQSLYFLNDPFFHAQATATADRLAVEADPDKRLRQTYQRLFQREPTERETAAAALFLAEYPAEPTEQWRAYVRVLLAGNEFIHVD</sequence>
<reference evidence="4 5" key="1">
    <citation type="submission" date="2018-02" db="EMBL/GenBank/DDBJ databases">
        <title>Comparative genomes isolates from brazilian mangrove.</title>
        <authorList>
            <person name="Araujo J.E."/>
            <person name="Taketani R.G."/>
            <person name="Silva M.C.P."/>
            <person name="Loureco M.V."/>
            <person name="Andreote F.D."/>
        </authorList>
    </citation>
    <scope>NUCLEOTIDE SEQUENCE [LARGE SCALE GENOMIC DNA]</scope>
    <source>
        <strain evidence="4 5">Nap-Phe MGV</strain>
    </source>
</reference>
<dbReference type="InterPro" id="IPR011444">
    <property type="entry name" value="DUF1549"/>
</dbReference>
<evidence type="ECO:0000259" key="2">
    <source>
        <dbReference type="Pfam" id="PF07587"/>
    </source>
</evidence>
<dbReference type="GO" id="GO:0020037">
    <property type="term" value="F:heme binding"/>
    <property type="evidence" value="ECO:0007669"/>
    <property type="project" value="InterPro"/>
</dbReference>
<name>A0A2S8GIV5_9BACT</name>
<dbReference type="Proteomes" id="UP000237819">
    <property type="component" value="Unassembled WGS sequence"/>
</dbReference>
<dbReference type="OrthoDB" id="127107at2"/>
<dbReference type="InterPro" id="IPR036909">
    <property type="entry name" value="Cyt_c-like_dom_sf"/>
</dbReference>
<dbReference type="PANTHER" id="PTHR35889">
    <property type="entry name" value="CYCLOINULO-OLIGOSACCHARIDE FRUCTANOTRANSFERASE-RELATED"/>
    <property type="match status" value="1"/>
</dbReference>
<gene>
    <name evidence="4" type="ORF">C5Y93_19520</name>
</gene>